<keyword evidence="1" id="KW-0472">Membrane</keyword>
<reference evidence="2" key="1">
    <citation type="submission" date="2018-11" db="EMBL/GenBank/DDBJ databases">
        <authorList>
            <person name="Alioto T."/>
            <person name="Alioto T."/>
        </authorList>
    </citation>
    <scope>NUCLEOTIDE SEQUENCE</scope>
</reference>
<dbReference type="SUPFAM" id="SSF48452">
    <property type="entry name" value="TPR-like"/>
    <property type="match status" value="1"/>
</dbReference>
<keyword evidence="1" id="KW-1133">Transmembrane helix</keyword>
<sequence length="338" mass="39701">MFENKVEGPAREILLEKLYTLRSYGWRCILFSDQVSNFRLSKFNSYVTPHTFRVNKVEKILHSNLFMFANSYMCIIAMKGVFLLKRGIQQIVSSDNSSIKHFILYYMSMFCSSLAQTIPLVSSSSNNKYQYRQYTFCLTLMLRNIYHDAVSGWLMLASCFYKTKQYDKALHVIVYAISKCSPEKLYRPRDMVDIHHQLLKMKALQNKNIAYLCKILFVDFIDFDGKCELIPDELTSERINGVYFAYSRPYAYFLKWLCHYHLNHVRQCQNSLKDLERVIGEQFFIADFNEIANAYNMIGIALQLSGDTELARQAFLQSVNSFPYHEFNPAYKRLFPNS</sequence>
<dbReference type="InterPro" id="IPR011990">
    <property type="entry name" value="TPR-like_helical_dom_sf"/>
</dbReference>
<protein>
    <submittedName>
        <fullName evidence="2">Uncharacterized protein</fullName>
    </submittedName>
</protein>
<gene>
    <name evidence="2" type="ORF">MGAL_10B010868</name>
</gene>
<feature type="transmembrane region" description="Helical" evidence="1">
    <location>
        <begin position="65"/>
        <end position="84"/>
    </location>
</feature>
<dbReference type="EMBL" id="UYJE01004898">
    <property type="protein sequence ID" value="VDI32343.1"/>
    <property type="molecule type" value="Genomic_DNA"/>
</dbReference>
<dbReference type="Proteomes" id="UP000596742">
    <property type="component" value="Unassembled WGS sequence"/>
</dbReference>
<keyword evidence="1" id="KW-0812">Transmembrane</keyword>
<proteinExistence type="predicted"/>
<comment type="caution">
    <text evidence="2">The sequence shown here is derived from an EMBL/GenBank/DDBJ whole genome shotgun (WGS) entry which is preliminary data.</text>
</comment>
<evidence type="ECO:0000313" key="2">
    <source>
        <dbReference type="EMBL" id="VDI32343.1"/>
    </source>
</evidence>
<evidence type="ECO:0000256" key="1">
    <source>
        <dbReference type="SAM" id="Phobius"/>
    </source>
</evidence>
<name>A0A8B6ED24_MYTGA</name>
<keyword evidence="3" id="KW-1185">Reference proteome</keyword>
<dbReference type="OrthoDB" id="10371552at2759"/>
<organism evidence="2 3">
    <name type="scientific">Mytilus galloprovincialis</name>
    <name type="common">Mediterranean mussel</name>
    <dbReference type="NCBI Taxonomy" id="29158"/>
    <lineage>
        <taxon>Eukaryota</taxon>
        <taxon>Metazoa</taxon>
        <taxon>Spiralia</taxon>
        <taxon>Lophotrochozoa</taxon>
        <taxon>Mollusca</taxon>
        <taxon>Bivalvia</taxon>
        <taxon>Autobranchia</taxon>
        <taxon>Pteriomorphia</taxon>
        <taxon>Mytilida</taxon>
        <taxon>Mytiloidea</taxon>
        <taxon>Mytilidae</taxon>
        <taxon>Mytilinae</taxon>
        <taxon>Mytilus</taxon>
    </lineage>
</organism>
<evidence type="ECO:0000313" key="3">
    <source>
        <dbReference type="Proteomes" id="UP000596742"/>
    </source>
</evidence>
<dbReference type="Gene3D" id="1.25.40.10">
    <property type="entry name" value="Tetratricopeptide repeat domain"/>
    <property type="match status" value="1"/>
</dbReference>
<accession>A0A8B6ED24</accession>
<dbReference type="AlphaFoldDB" id="A0A8B6ED24"/>
<feature type="transmembrane region" description="Helical" evidence="1">
    <location>
        <begin position="104"/>
        <end position="122"/>
    </location>
</feature>